<dbReference type="Pfam" id="PF00753">
    <property type="entry name" value="Lactamase_B"/>
    <property type="match status" value="1"/>
</dbReference>
<comment type="catalytic activity">
    <reaction evidence="5">
        <text>a ribonucleotidyl-ribonucleotide-RNA + H2O = a 3'-end ribonucleotide-RNA + a 5'-end 5'-phospho-ribonucleoside-RNA + H(+)</text>
        <dbReference type="Rhea" id="RHEA:68096"/>
        <dbReference type="Rhea" id="RHEA-COMP:15179"/>
        <dbReference type="Rhea" id="RHEA-COMP:17355"/>
        <dbReference type="Rhea" id="RHEA-COMP:17428"/>
        <dbReference type="ChEBI" id="CHEBI:15377"/>
        <dbReference type="ChEBI" id="CHEBI:15378"/>
        <dbReference type="ChEBI" id="CHEBI:74896"/>
        <dbReference type="ChEBI" id="CHEBI:138282"/>
        <dbReference type="ChEBI" id="CHEBI:173118"/>
    </reaction>
    <physiologicalReaction direction="left-to-right" evidence="5">
        <dbReference type="Rhea" id="RHEA:68097"/>
    </physiologicalReaction>
</comment>
<accession>A0A8J4WH15</accession>
<keyword evidence="9" id="KW-1185">Reference proteome</keyword>
<dbReference type="InterPro" id="IPR001279">
    <property type="entry name" value="Metallo-B-lactamas"/>
</dbReference>
<dbReference type="AlphaFoldDB" id="A0A8J4WH15"/>
<reference evidence="8" key="1">
    <citation type="submission" date="2019-05" db="EMBL/GenBank/DDBJ databases">
        <title>Annotation for the trematode Paragonimus heterotremus.</title>
        <authorList>
            <person name="Choi Y.-J."/>
        </authorList>
    </citation>
    <scope>NUCLEOTIDE SEQUENCE</scope>
    <source>
        <strain evidence="8">LC</strain>
    </source>
</reference>
<dbReference type="PANTHER" id="PTHR23200:SF48">
    <property type="entry name" value="METALLO-BETA-LACTAMASE DOMAIN-CONTAINING PROTEIN 1"/>
    <property type="match status" value="1"/>
</dbReference>
<dbReference type="SMART" id="SM00849">
    <property type="entry name" value="Lactamase_B"/>
    <property type="match status" value="1"/>
</dbReference>
<dbReference type="PANTHER" id="PTHR23200">
    <property type="entry name" value="METALLO-BETA-LACTAMASE DOMAIN-CONTAINING PROTEIN 1"/>
    <property type="match status" value="1"/>
</dbReference>
<evidence type="ECO:0000313" key="9">
    <source>
        <dbReference type="Proteomes" id="UP000748531"/>
    </source>
</evidence>
<evidence type="ECO:0000313" key="8">
    <source>
        <dbReference type="EMBL" id="KAF5399204.1"/>
    </source>
</evidence>
<evidence type="ECO:0000256" key="5">
    <source>
        <dbReference type="ARBA" id="ARBA00044690"/>
    </source>
</evidence>
<name>A0A8J4WH15_9TREM</name>
<dbReference type="SUPFAM" id="SSF56281">
    <property type="entry name" value="Metallo-hydrolase/oxidoreductase"/>
    <property type="match status" value="1"/>
</dbReference>
<protein>
    <recommendedName>
        <fullName evidence="3">Metallo-beta-lactamase domain-containing protein 1</fullName>
    </recommendedName>
    <alternativeName>
        <fullName evidence="4">Endoribonuclease MBLAC1</fullName>
    </alternativeName>
</protein>
<gene>
    <name evidence="8" type="ORF">PHET_07201</name>
</gene>
<dbReference type="GO" id="GO:0005829">
    <property type="term" value="C:cytosol"/>
    <property type="evidence" value="ECO:0007669"/>
    <property type="project" value="UniProtKB-SubCell"/>
</dbReference>
<comment type="subcellular location">
    <subcellularLocation>
        <location evidence="1">Cytoplasm</location>
        <location evidence="1">Cytosol</location>
    </subcellularLocation>
</comment>
<evidence type="ECO:0000256" key="2">
    <source>
        <dbReference type="ARBA" id="ARBA00011738"/>
    </source>
</evidence>
<comment type="function">
    <text evidence="6">Endoribonuclease that catalyzes the hydrolysis of histone-coding pre-mRNA 3'-end. Involved in histone pre-mRNA processing during the S-phase of the cell cycle, which is required for entering/progressing through S-phase. Cleaves histone pre-mRNA at a major and a minor cleavage site after the 5'-ACCCA-3' and the 5'-ACCCACA-3' sequence, respectively, and located downstream of the stem-loop. May require the presence of the HDE element located at the histone pre-RNA 3'-end to avoid non-specific cleavage.</text>
</comment>
<feature type="domain" description="Metallo-beta-lactamase" evidence="7">
    <location>
        <begin position="27"/>
        <end position="191"/>
    </location>
</feature>
<evidence type="ECO:0000256" key="3">
    <source>
        <dbReference type="ARBA" id="ARBA00014856"/>
    </source>
</evidence>
<dbReference type="Gene3D" id="3.60.15.10">
    <property type="entry name" value="Ribonuclease Z/Hydroxyacylglutathione hydrolase-like"/>
    <property type="match status" value="1"/>
</dbReference>
<evidence type="ECO:0000256" key="1">
    <source>
        <dbReference type="ARBA" id="ARBA00004514"/>
    </source>
</evidence>
<dbReference type="Proteomes" id="UP000748531">
    <property type="component" value="Unassembled WGS sequence"/>
</dbReference>
<sequence length="242" mass="27784">MVDSVYKLNILRSGWSKLVDDDQHSAACTITLLRGTHIILIDPGSPWDTNKLKLMLDQQGLHFKDVDYVVCTHEHVDHLGSLHHFVNATHVVGTTIYKDGYIKHDFSSHIPYELDPDVKIIHTPGHTPHDVSVIAKHVQPYGRVIVAGDLFECAEDLKDPYLWQNSSWNHKMQAAYRAKVLEKADLIVPGHGTPFKVLPLYNRRNSSLALYRFDVMIEEHFVVSFLLFLHTIRINYEQWVIS</sequence>
<comment type="subunit">
    <text evidence="2">Homodimer.</text>
</comment>
<dbReference type="EMBL" id="LUCH01004257">
    <property type="protein sequence ID" value="KAF5399204.1"/>
    <property type="molecule type" value="Genomic_DNA"/>
</dbReference>
<organism evidence="8 9">
    <name type="scientific">Paragonimus heterotremus</name>
    <dbReference type="NCBI Taxonomy" id="100268"/>
    <lineage>
        <taxon>Eukaryota</taxon>
        <taxon>Metazoa</taxon>
        <taxon>Spiralia</taxon>
        <taxon>Lophotrochozoa</taxon>
        <taxon>Platyhelminthes</taxon>
        <taxon>Trematoda</taxon>
        <taxon>Digenea</taxon>
        <taxon>Plagiorchiida</taxon>
        <taxon>Troglotremata</taxon>
        <taxon>Troglotrematidae</taxon>
        <taxon>Paragonimus</taxon>
    </lineage>
</organism>
<dbReference type="InterPro" id="IPR036866">
    <property type="entry name" value="RibonucZ/Hydroxyglut_hydro"/>
</dbReference>
<dbReference type="InterPro" id="IPR039344">
    <property type="entry name" value="MBLAC1"/>
</dbReference>
<evidence type="ECO:0000256" key="4">
    <source>
        <dbReference type="ARBA" id="ARBA00032988"/>
    </source>
</evidence>
<evidence type="ECO:0000256" key="6">
    <source>
        <dbReference type="ARBA" id="ARBA00045869"/>
    </source>
</evidence>
<proteinExistence type="predicted"/>
<dbReference type="CDD" id="cd07711">
    <property type="entry name" value="MBLAC1-like_MBL-fold"/>
    <property type="match status" value="1"/>
</dbReference>
<dbReference type="OrthoDB" id="10250730at2759"/>
<comment type="caution">
    <text evidence="8">The sequence shown here is derived from an EMBL/GenBank/DDBJ whole genome shotgun (WGS) entry which is preliminary data.</text>
</comment>
<evidence type="ECO:0000259" key="7">
    <source>
        <dbReference type="SMART" id="SM00849"/>
    </source>
</evidence>